<name>A0A7X0LJ34_9BACT</name>
<dbReference type="EMBL" id="JACHGY010000001">
    <property type="protein sequence ID" value="MBB6428880.1"/>
    <property type="molecule type" value="Genomic_DNA"/>
</dbReference>
<accession>A0A7X0LJ34</accession>
<protein>
    <submittedName>
        <fullName evidence="2">Uncharacterized protein</fullName>
    </submittedName>
</protein>
<keyword evidence="1" id="KW-1133">Transmembrane helix</keyword>
<keyword evidence="1" id="KW-0472">Membrane</keyword>
<comment type="caution">
    <text evidence="2">The sequence shown here is derived from an EMBL/GenBank/DDBJ whole genome shotgun (WGS) entry which is preliminary data.</text>
</comment>
<evidence type="ECO:0000313" key="2">
    <source>
        <dbReference type="EMBL" id="MBB6428880.1"/>
    </source>
</evidence>
<feature type="transmembrane region" description="Helical" evidence="1">
    <location>
        <begin position="63"/>
        <end position="94"/>
    </location>
</feature>
<dbReference type="Proteomes" id="UP000541810">
    <property type="component" value="Unassembled WGS sequence"/>
</dbReference>
<dbReference type="AlphaFoldDB" id="A0A7X0LJ34"/>
<reference evidence="2 3" key="1">
    <citation type="submission" date="2020-08" db="EMBL/GenBank/DDBJ databases">
        <title>Genomic Encyclopedia of Type Strains, Phase IV (KMG-IV): sequencing the most valuable type-strain genomes for metagenomic binning, comparative biology and taxonomic classification.</title>
        <authorList>
            <person name="Goeker M."/>
        </authorList>
    </citation>
    <scope>NUCLEOTIDE SEQUENCE [LARGE SCALE GENOMIC DNA]</scope>
    <source>
        <strain evidence="2 3">DSM 103725</strain>
    </source>
</reference>
<proteinExistence type="predicted"/>
<evidence type="ECO:0000313" key="3">
    <source>
        <dbReference type="Proteomes" id="UP000541810"/>
    </source>
</evidence>
<keyword evidence="3" id="KW-1185">Reference proteome</keyword>
<dbReference type="RefSeq" id="WP_184676415.1">
    <property type="nucleotide sequence ID" value="NZ_JACHGY010000001.1"/>
</dbReference>
<sequence>MANEKTPRPRVFESVSRRTYWIAIGSIVAVMIPLTWWAGWYAVREPEENLAAQVTTNDPLTEILYSPIGNFVVLLVFQFFAANLLFWLAMWLWLRVKR</sequence>
<feature type="transmembrane region" description="Helical" evidence="1">
    <location>
        <begin position="20"/>
        <end position="43"/>
    </location>
</feature>
<evidence type="ECO:0000256" key="1">
    <source>
        <dbReference type="SAM" id="Phobius"/>
    </source>
</evidence>
<organism evidence="2 3">
    <name type="scientific">Algisphaera agarilytica</name>
    <dbReference type="NCBI Taxonomy" id="1385975"/>
    <lineage>
        <taxon>Bacteria</taxon>
        <taxon>Pseudomonadati</taxon>
        <taxon>Planctomycetota</taxon>
        <taxon>Phycisphaerae</taxon>
        <taxon>Phycisphaerales</taxon>
        <taxon>Phycisphaeraceae</taxon>
        <taxon>Algisphaera</taxon>
    </lineage>
</organism>
<gene>
    <name evidence="2" type="ORF">HNQ40_000686</name>
</gene>
<keyword evidence="1" id="KW-0812">Transmembrane</keyword>